<protein>
    <submittedName>
        <fullName evidence="3">Uncharacterized protein</fullName>
    </submittedName>
</protein>
<dbReference type="SUPFAM" id="SSF50998">
    <property type="entry name" value="Quinoprotein alcohol dehydrogenase-like"/>
    <property type="match status" value="1"/>
</dbReference>
<dbReference type="Proteomes" id="UP000002729">
    <property type="component" value="Unassembled WGS sequence"/>
</dbReference>
<dbReference type="OrthoDB" id="20669at2759"/>
<dbReference type="Pfam" id="PF00400">
    <property type="entry name" value="WD40"/>
    <property type="match status" value="1"/>
</dbReference>
<dbReference type="InParanoid" id="F0Y2D0"/>
<proteinExistence type="predicted"/>
<dbReference type="GeneID" id="20223736"/>
<dbReference type="PANTHER" id="PTHR44525:SF1">
    <property type="entry name" value="WD REPEAT-CONTAINING PROTEIN 27"/>
    <property type="match status" value="1"/>
</dbReference>
<keyword evidence="1" id="KW-0853">WD repeat</keyword>
<organism evidence="4">
    <name type="scientific">Aureococcus anophagefferens</name>
    <name type="common">Harmful bloom alga</name>
    <dbReference type="NCBI Taxonomy" id="44056"/>
    <lineage>
        <taxon>Eukaryota</taxon>
        <taxon>Sar</taxon>
        <taxon>Stramenopiles</taxon>
        <taxon>Ochrophyta</taxon>
        <taxon>Pelagophyceae</taxon>
        <taxon>Pelagomonadales</taxon>
        <taxon>Pelagomonadaceae</taxon>
        <taxon>Aureococcus</taxon>
    </lineage>
</organism>
<accession>F0Y2D0</accession>
<dbReference type="PANTHER" id="PTHR44525">
    <property type="entry name" value="WD REPEAT-CONTAINING PROTEIN 27"/>
    <property type="match status" value="1"/>
</dbReference>
<dbReference type="Gene3D" id="2.130.10.10">
    <property type="entry name" value="YVTN repeat-like/Quinoprotein amine dehydrogenase"/>
    <property type="match status" value="1"/>
</dbReference>
<sequence>MAAHPCVLARLREAAPRRGSTVTAIAASRLGVACAFASRSQVPEVVVWVGSEPVAAGAGDLHAVTVVALGDRGGAPVCCFASRSGAASWDLRSDARPVARFEEESAAPECGALDASGCVLAVGVGRRVELVRSDEPETLVARLEGHRGRVAAVAFEAGGGSGFASCGEDRTFKVWDLAQRACLYSSAVLCAAPLRALALERGRVAAAAGDGRVWLFERQEDSGFCAELLVLDLRKSLPATASPAPAAPPAPAVISSEPAWARPPDAPEAVPEASETSAGALALRFTESGLAVATPSHVLAVDVVSRGVAVVEALHKVASVAALSSDGSPVRVAAAGAFEAAVYAGTLPGAAARVPTAETALSFFAPPPRGGFPADSPLRADVAAPPPKDRTLLSYDTLHKTKRKPGMDMPITFHAKVRSSGYGAGTRRSKPPPRRRDDAPDYPVDCGPLDAHQPQRGAASQFAHDYALPTSAALLGVEFSSDARCVVATSSGGAPVALRLPVAKHRGSDAAATALGLGGRPTHASFSHDGKWVVRSGHEGAPPEVFANHRKRAVEAPTLALKAGGAGARFYYLDRFLLAPRTRDGRAELALDLCRKQPVEWTGPAQLLYLGQIDVDLANFWTDRFLSSCSF</sequence>
<dbReference type="AlphaFoldDB" id="F0Y2D0"/>
<dbReference type="EMBL" id="GL833123">
    <property type="protein sequence ID" value="EGB11096.1"/>
    <property type="molecule type" value="Genomic_DNA"/>
</dbReference>
<reference evidence="3 4" key="1">
    <citation type="journal article" date="2011" name="Proc. Natl. Acad. Sci. U.S.A.">
        <title>Niche of harmful alga Aureococcus anophagefferens revealed through ecogenomics.</title>
        <authorList>
            <person name="Gobler C.J."/>
            <person name="Berry D.L."/>
            <person name="Dyhrman S.T."/>
            <person name="Wilhelm S.W."/>
            <person name="Salamov A."/>
            <person name="Lobanov A.V."/>
            <person name="Zhang Y."/>
            <person name="Collier J.L."/>
            <person name="Wurch L.L."/>
            <person name="Kustka A.B."/>
            <person name="Dill B.D."/>
            <person name="Shah M."/>
            <person name="VerBerkmoes N.C."/>
            <person name="Kuo A."/>
            <person name="Terry A."/>
            <person name="Pangilinan J."/>
            <person name="Lindquist E.A."/>
            <person name="Lucas S."/>
            <person name="Paulsen I.T."/>
            <person name="Hattenrath-Lehmann T.K."/>
            <person name="Talmage S.C."/>
            <person name="Walker E.A."/>
            <person name="Koch F."/>
            <person name="Burson A.M."/>
            <person name="Marcoval M.A."/>
            <person name="Tang Y.Z."/>
            <person name="Lecleir G.R."/>
            <person name="Coyne K.J."/>
            <person name="Berg G.M."/>
            <person name="Bertrand E.M."/>
            <person name="Saito M.A."/>
            <person name="Gladyshev V.N."/>
            <person name="Grigoriev I.V."/>
        </authorList>
    </citation>
    <scope>NUCLEOTIDE SEQUENCE [LARGE SCALE GENOMIC DNA]</scope>
    <source>
        <strain evidence="4">CCMP 1984</strain>
    </source>
</reference>
<feature type="region of interest" description="Disordered" evidence="2">
    <location>
        <begin position="418"/>
        <end position="446"/>
    </location>
</feature>
<dbReference type="InterPro" id="IPR001680">
    <property type="entry name" value="WD40_rpt"/>
</dbReference>
<evidence type="ECO:0000256" key="1">
    <source>
        <dbReference type="PROSITE-ProRule" id="PRU00221"/>
    </source>
</evidence>
<dbReference type="InterPro" id="IPR011047">
    <property type="entry name" value="Quinoprotein_ADH-like_sf"/>
</dbReference>
<dbReference type="PROSITE" id="PS50294">
    <property type="entry name" value="WD_REPEATS_REGION"/>
    <property type="match status" value="1"/>
</dbReference>
<dbReference type="InterPro" id="IPR015943">
    <property type="entry name" value="WD40/YVTN_repeat-like_dom_sf"/>
</dbReference>
<gene>
    <name evidence="3" type="ORF">AURANDRAFT_62097</name>
</gene>
<keyword evidence="4" id="KW-1185">Reference proteome</keyword>
<dbReference type="KEGG" id="aaf:AURANDRAFT_62097"/>
<dbReference type="InterPro" id="IPR042411">
    <property type="entry name" value="WDR27"/>
</dbReference>
<evidence type="ECO:0000313" key="3">
    <source>
        <dbReference type="EMBL" id="EGB11096.1"/>
    </source>
</evidence>
<dbReference type="SMART" id="SM00320">
    <property type="entry name" value="WD40"/>
    <property type="match status" value="1"/>
</dbReference>
<dbReference type="PROSITE" id="PS50082">
    <property type="entry name" value="WD_REPEATS_2"/>
    <property type="match status" value="1"/>
</dbReference>
<evidence type="ECO:0000313" key="4">
    <source>
        <dbReference type="Proteomes" id="UP000002729"/>
    </source>
</evidence>
<dbReference type="RefSeq" id="XP_009034646.1">
    <property type="nucleotide sequence ID" value="XM_009036398.1"/>
</dbReference>
<name>F0Y2D0_AURAN</name>
<feature type="repeat" description="WD" evidence="1">
    <location>
        <begin position="143"/>
        <end position="185"/>
    </location>
</feature>
<evidence type="ECO:0000256" key="2">
    <source>
        <dbReference type="SAM" id="MobiDB-lite"/>
    </source>
</evidence>